<organism evidence="2">
    <name type="scientific">Amphimedon queenslandica</name>
    <name type="common">Sponge</name>
    <dbReference type="NCBI Taxonomy" id="400682"/>
    <lineage>
        <taxon>Eukaryota</taxon>
        <taxon>Metazoa</taxon>
        <taxon>Porifera</taxon>
        <taxon>Demospongiae</taxon>
        <taxon>Heteroscleromorpha</taxon>
        <taxon>Haplosclerida</taxon>
        <taxon>Niphatidae</taxon>
        <taxon>Amphimedon</taxon>
    </lineage>
</organism>
<dbReference type="InParanoid" id="A0A1X7TL97"/>
<reference evidence="2" key="1">
    <citation type="submission" date="2017-05" db="UniProtKB">
        <authorList>
            <consortium name="EnsemblMetazoa"/>
        </authorList>
    </citation>
    <scope>IDENTIFICATION</scope>
</reference>
<keyword evidence="1" id="KW-1133">Transmembrane helix</keyword>
<accession>A0A1X7TL97</accession>
<dbReference type="InterPro" id="IPR036056">
    <property type="entry name" value="Fibrinogen-like_C"/>
</dbReference>
<feature type="transmembrane region" description="Helical" evidence="1">
    <location>
        <begin position="73"/>
        <end position="101"/>
    </location>
</feature>
<dbReference type="EnsemblMetazoa" id="Aqu2.1.15595_001">
    <property type="protein sequence ID" value="Aqu2.1.15595_001"/>
    <property type="gene ID" value="Aqu2.1.15595"/>
</dbReference>
<dbReference type="AlphaFoldDB" id="A0A1X7TL97"/>
<name>A0A1X7TL97_AMPQE</name>
<keyword evidence="1" id="KW-0472">Membrane</keyword>
<protein>
    <submittedName>
        <fullName evidence="2">Uncharacterized protein</fullName>
    </submittedName>
</protein>
<proteinExistence type="predicted"/>
<keyword evidence="1" id="KW-0812">Transmembrane</keyword>
<evidence type="ECO:0000256" key="1">
    <source>
        <dbReference type="SAM" id="Phobius"/>
    </source>
</evidence>
<evidence type="ECO:0000313" key="2">
    <source>
        <dbReference type="EnsemblMetazoa" id="Aqu2.1.15595_001"/>
    </source>
</evidence>
<dbReference type="Gene3D" id="1.20.120.20">
    <property type="entry name" value="Apolipoprotein"/>
    <property type="match status" value="1"/>
</dbReference>
<dbReference type="SUPFAM" id="SSF56496">
    <property type="entry name" value="Fibrinogen C-terminal domain-like"/>
    <property type="match status" value="1"/>
</dbReference>
<sequence length="549" mass="60984">MDKFINEVYYRSPPGQPRGPTQDIHGYELVDLDLKRNVQPLKAAETTTKDEWTPQVKYTGKDKRTFKKPEWPVVVLIVLLSLMLALLVIMLCLIIAVIAVIPAKDDSPGPDLSCNCTELIDSLIYQESFPNFTKWANDVSHKVNTDVRESLPNFTQWSNDVVHNIRETFPNFTHWAHDVVHKVNTNVTKTFPQWADNVVHNVRESFPNFTQQTNDVVHRVNTNVTLSIPKFTEIDSQILQTARTSAQDLASITSTLVTVTSTLTTVTDTLASLQDTSTSTAGVVDDILATTRETLTLLANLFPISCKQIFTQFPSSPSDYYTLASNNGSTYSAYCNMEELCGSGEGWTRLAYLDMSDSTVNCPSGFRLYHSGGVRACGRPATNGGSCASVQFPSNGIRYSQICGRVTGYKYNSPDAVINSNINGAYVDGVSITRGSLRNHVWTLIASRQNNLCPCSIYNSHSVPYFVGSHYFCESSNSGNSNQIEISNPFWDGQGCNYYVSPCCNVPGIPWFHRDYGNTTSTDYIELRVCGDEGTSNEDVPVGYYEIYV</sequence>
<dbReference type="OrthoDB" id="5971203at2759"/>